<accession>A0A6J6XCR7</accession>
<keyword evidence="1" id="KW-0812">Transmembrane</keyword>
<proteinExistence type="predicted"/>
<reference evidence="2" key="1">
    <citation type="submission" date="2020-05" db="EMBL/GenBank/DDBJ databases">
        <authorList>
            <person name="Chiriac C."/>
            <person name="Salcher M."/>
            <person name="Ghai R."/>
            <person name="Kavagutti S V."/>
        </authorList>
    </citation>
    <scope>NUCLEOTIDE SEQUENCE</scope>
</reference>
<feature type="transmembrane region" description="Helical" evidence="1">
    <location>
        <begin position="111"/>
        <end position="134"/>
    </location>
</feature>
<organism evidence="2">
    <name type="scientific">freshwater metagenome</name>
    <dbReference type="NCBI Taxonomy" id="449393"/>
    <lineage>
        <taxon>unclassified sequences</taxon>
        <taxon>metagenomes</taxon>
        <taxon>ecological metagenomes</taxon>
    </lineage>
</organism>
<evidence type="ECO:0000313" key="2">
    <source>
        <dbReference type="EMBL" id="CAB4795190.1"/>
    </source>
</evidence>
<name>A0A6J6XCR7_9ZZZZ</name>
<feature type="transmembrane region" description="Helical" evidence="1">
    <location>
        <begin position="76"/>
        <end position="99"/>
    </location>
</feature>
<dbReference type="EMBL" id="CAFAAD010000081">
    <property type="protein sequence ID" value="CAB4795190.1"/>
    <property type="molecule type" value="Genomic_DNA"/>
</dbReference>
<sequence length="160" mass="16902">MDDRPGEFLDGGEGVALRAHEDPEVTSFDSNLCGFVINGHGFDTTLEVERIDQSIEELGDDAGVFRQIDINGFSHGGVFLLGGLGLRTAAAAIGALAIGCWCGRGRVGRRFSWSLGFVAAPTSSTAFLATISSLDLRSGSRRRNTGPDSCLALRLAEQSP</sequence>
<protein>
    <submittedName>
        <fullName evidence="2">Unannotated protein</fullName>
    </submittedName>
</protein>
<gene>
    <name evidence="2" type="ORF">UFOPK2969_01126</name>
</gene>
<keyword evidence="1" id="KW-1133">Transmembrane helix</keyword>
<evidence type="ECO:0000256" key="1">
    <source>
        <dbReference type="SAM" id="Phobius"/>
    </source>
</evidence>
<keyword evidence="1" id="KW-0472">Membrane</keyword>
<dbReference type="AlphaFoldDB" id="A0A6J6XCR7"/>